<comment type="similarity">
    <text evidence="3">Belongs to the FliM family.</text>
</comment>
<dbReference type="EMBL" id="FOTF01000013">
    <property type="protein sequence ID" value="SFL29803.1"/>
    <property type="molecule type" value="Genomic_DNA"/>
</dbReference>
<keyword evidence="9" id="KW-0975">Bacterial flagellum</keyword>
<sequence>MSVAKNIAAESLEEAMIRHARENFDRLPTLEIIVDRFLLALVPQMKAYCTIAPEIELASLDYLPYEDAMETVSSPSLIAIAAADPWDSQLACVIEPDLLFSVLEIMLGGRRATSRVWTPRNLTAIEQKLGRQLADLCLATLGSSFSDIIPVHFATQSLESNPRSVLLAAPRTATLRIRLKLQFEDRSGHITFVLPYGTLDDVSAKLAQPFLGGRLGGDSSSRSDMNAQISGTNVTITGMMQEISLPLHEVLNWTVGEVIDLGMTIDTPVLGMVNAQPMFHASFGQRNNGALALRVIRSLLPKTEPEEGQDDVSSD</sequence>
<evidence type="ECO:0000256" key="6">
    <source>
        <dbReference type="ARBA" id="ARBA00022500"/>
    </source>
</evidence>
<keyword evidence="7" id="KW-0283">Flagellar rotation</keyword>
<dbReference type="RefSeq" id="WP_090189963.1">
    <property type="nucleotide sequence ID" value="NZ_FOTF01000013.1"/>
</dbReference>
<evidence type="ECO:0000313" key="13">
    <source>
        <dbReference type="Proteomes" id="UP000199550"/>
    </source>
</evidence>
<evidence type="ECO:0000313" key="12">
    <source>
        <dbReference type="EMBL" id="SFL29803.1"/>
    </source>
</evidence>
<dbReference type="InterPro" id="IPR001543">
    <property type="entry name" value="FliN-like_C"/>
</dbReference>
<dbReference type="Gene3D" id="3.40.1550.10">
    <property type="entry name" value="CheC-like"/>
    <property type="match status" value="1"/>
</dbReference>
<name>A0A1I4GJX0_9RHOB</name>
<keyword evidence="5" id="KW-1003">Cell membrane</keyword>
<dbReference type="GO" id="GO:0003774">
    <property type="term" value="F:cytoskeletal motor activity"/>
    <property type="evidence" value="ECO:0007669"/>
    <property type="project" value="InterPro"/>
</dbReference>
<keyword evidence="8" id="KW-0472">Membrane</keyword>
<keyword evidence="12" id="KW-0969">Cilium</keyword>
<protein>
    <recommendedName>
        <fullName evidence="4">Flagellar motor switch protein FliM</fullName>
    </recommendedName>
</protein>
<proteinExistence type="inferred from homology"/>
<evidence type="ECO:0000256" key="1">
    <source>
        <dbReference type="ARBA" id="ARBA00004117"/>
    </source>
</evidence>
<evidence type="ECO:0000256" key="8">
    <source>
        <dbReference type="ARBA" id="ARBA00023136"/>
    </source>
</evidence>
<dbReference type="InterPro" id="IPR028976">
    <property type="entry name" value="CheC-like_sf"/>
</dbReference>
<dbReference type="CDD" id="cd17908">
    <property type="entry name" value="FliM"/>
    <property type="match status" value="1"/>
</dbReference>
<dbReference type="Gene3D" id="2.30.330.10">
    <property type="entry name" value="SpoA-like"/>
    <property type="match status" value="1"/>
</dbReference>
<dbReference type="PANTHER" id="PTHR30034:SF6">
    <property type="entry name" value="YOP PROTEINS TRANSLOCATION PROTEIN Q"/>
    <property type="match status" value="1"/>
</dbReference>
<evidence type="ECO:0000256" key="7">
    <source>
        <dbReference type="ARBA" id="ARBA00022779"/>
    </source>
</evidence>
<keyword evidence="6" id="KW-0145">Chemotaxis</keyword>
<feature type="domain" description="Flagellar motor switch protein FliN-like C-terminal" evidence="11">
    <location>
        <begin position="228"/>
        <end position="297"/>
    </location>
</feature>
<dbReference type="Proteomes" id="UP000199550">
    <property type="component" value="Unassembled WGS sequence"/>
</dbReference>
<dbReference type="GO" id="GO:0071978">
    <property type="term" value="P:bacterial-type flagellum-dependent swarming motility"/>
    <property type="evidence" value="ECO:0007669"/>
    <property type="project" value="TreeGrafter"/>
</dbReference>
<evidence type="ECO:0000256" key="5">
    <source>
        <dbReference type="ARBA" id="ARBA00022475"/>
    </source>
</evidence>
<comment type="function">
    <text evidence="10">FliM is one of three proteins (FliG, FliN, FliM) that forms the rotor-mounted switch complex (C ring), located at the base of the basal body. This complex interacts with the CheY and CheZ chemotaxis proteins, in addition to contacting components of the motor that determine the direction of flagellar rotation.</text>
</comment>
<dbReference type="Pfam" id="PF01052">
    <property type="entry name" value="FliMN_C"/>
    <property type="match status" value="1"/>
</dbReference>
<evidence type="ECO:0000256" key="3">
    <source>
        <dbReference type="ARBA" id="ARBA00011049"/>
    </source>
</evidence>
<dbReference type="AlphaFoldDB" id="A0A1I4GJX0"/>
<gene>
    <name evidence="12" type="ORF">SAMN04488004_11317</name>
</gene>
<dbReference type="GO" id="GO:0005886">
    <property type="term" value="C:plasma membrane"/>
    <property type="evidence" value="ECO:0007669"/>
    <property type="project" value="UniProtKB-SubCell"/>
</dbReference>
<evidence type="ECO:0000256" key="4">
    <source>
        <dbReference type="ARBA" id="ARBA00021898"/>
    </source>
</evidence>
<evidence type="ECO:0000256" key="9">
    <source>
        <dbReference type="ARBA" id="ARBA00023143"/>
    </source>
</evidence>
<keyword evidence="12" id="KW-0966">Cell projection</keyword>
<dbReference type="SUPFAM" id="SSF101801">
    <property type="entry name" value="Surface presentation of antigens (SPOA)"/>
    <property type="match status" value="1"/>
</dbReference>
<evidence type="ECO:0000256" key="10">
    <source>
        <dbReference type="ARBA" id="ARBA00025044"/>
    </source>
</evidence>
<dbReference type="PANTHER" id="PTHR30034">
    <property type="entry name" value="FLAGELLAR MOTOR SWITCH PROTEIN FLIM"/>
    <property type="match status" value="1"/>
</dbReference>
<dbReference type="PRINTS" id="PR00955">
    <property type="entry name" value="FLGMOTORFLIM"/>
</dbReference>
<dbReference type="STRING" id="195913.SAMN04488004_11317"/>
<evidence type="ECO:0000259" key="11">
    <source>
        <dbReference type="Pfam" id="PF01052"/>
    </source>
</evidence>
<dbReference type="InterPro" id="IPR036429">
    <property type="entry name" value="SpoA-like_sf"/>
</dbReference>
<keyword evidence="12" id="KW-0282">Flagellum</keyword>
<dbReference type="Pfam" id="PF02154">
    <property type="entry name" value="FliM"/>
    <property type="match status" value="1"/>
</dbReference>
<dbReference type="SUPFAM" id="SSF103039">
    <property type="entry name" value="CheC-like"/>
    <property type="match status" value="1"/>
</dbReference>
<comment type="subcellular location">
    <subcellularLocation>
        <location evidence="1">Bacterial flagellum basal body</location>
    </subcellularLocation>
    <subcellularLocation>
        <location evidence="2">Cell membrane</location>
        <topology evidence="2">Peripheral membrane protein</topology>
    </subcellularLocation>
</comment>
<organism evidence="12 13">
    <name type="scientific">Loktanella salsilacus</name>
    <dbReference type="NCBI Taxonomy" id="195913"/>
    <lineage>
        <taxon>Bacteria</taxon>
        <taxon>Pseudomonadati</taxon>
        <taxon>Pseudomonadota</taxon>
        <taxon>Alphaproteobacteria</taxon>
        <taxon>Rhodobacterales</taxon>
        <taxon>Roseobacteraceae</taxon>
        <taxon>Loktanella</taxon>
    </lineage>
</organism>
<evidence type="ECO:0000256" key="2">
    <source>
        <dbReference type="ARBA" id="ARBA00004202"/>
    </source>
</evidence>
<accession>A0A1I4GJX0</accession>
<dbReference type="InterPro" id="IPR001689">
    <property type="entry name" value="Flag_FliM"/>
</dbReference>
<dbReference type="OrthoDB" id="9806941at2"/>
<dbReference type="GO" id="GO:0050918">
    <property type="term" value="P:positive chemotaxis"/>
    <property type="evidence" value="ECO:0007669"/>
    <property type="project" value="TreeGrafter"/>
</dbReference>
<dbReference type="GO" id="GO:0009425">
    <property type="term" value="C:bacterial-type flagellum basal body"/>
    <property type="evidence" value="ECO:0007669"/>
    <property type="project" value="UniProtKB-SubCell"/>
</dbReference>
<reference evidence="12 13" key="1">
    <citation type="submission" date="2016-10" db="EMBL/GenBank/DDBJ databases">
        <authorList>
            <person name="de Groot N.N."/>
        </authorList>
    </citation>
    <scope>NUCLEOTIDE SEQUENCE [LARGE SCALE GENOMIC DNA]</scope>
    <source>
        <strain evidence="12 13">DSM 16199</strain>
    </source>
</reference>
<keyword evidence="13" id="KW-1185">Reference proteome</keyword>